<dbReference type="InterPro" id="IPR054759">
    <property type="entry name" value="RickCE_cat"/>
</dbReference>
<reference evidence="6" key="1">
    <citation type="submission" date="2007-09" db="EMBL/GenBank/DDBJ databases">
        <title>Complete genome sequence of Rickettsia rickettsii.</title>
        <authorList>
            <person name="Madan A."/>
            <person name="Fahey J."/>
            <person name="Helton E."/>
            <person name="Ketteman M."/>
            <person name="Madan A."/>
            <person name="Rodrigues S."/>
            <person name="Sanchez A."/>
            <person name="Dasch G."/>
            <person name="Eremeeva M."/>
        </authorList>
    </citation>
    <scope>NUCLEOTIDE SEQUENCE [LARGE SCALE GENOMIC DNA]</scope>
    <source>
        <strain evidence="6">Sheila Smith</strain>
    </source>
</reference>
<evidence type="ECO:0000313" key="6">
    <source>
        <dbReference type="Proteomes" id="UP000006832"/>
    </source>
</evidence>
<dbReference type="InterPro" id="IPR003653">
    <property type="entry name" value="Peptidase_C48_C"/>
</dbReference>
<keyword evidence="2" id="KW-0378">Hydrolase</keyword>
<proteinExistence type="predicted"/>
<dbReference type="RefSeq" id="WP_012151213.1">
    <property type="nucleotide sequence ID" value="NC_009882.1"/>
</dbReference>
<evidence type="ECO:0000313" key="5">
    <source>
        <dbReference type="EMBL" id="ABV76659.1"/>
    </source>
</evidence>
<evidence type="ECO:0000256" key="1">
    <source>
        <dbReference type="ARBA" id="ARBA00022670"/>
    </source>
</evidence>
<dbReference type="Pfam" id="PF22179">
    <property type="entry name" value="RickCE_cat"/>
    <property type="match status" value="1"/>
</dbReference>
<feature type="region of interest" description="Disordered" evidence="3">
    <location>
        <begin position="605"/>
        <end position="633"/>
    </location>
</feature>
<dbReference type="KEGG" id="rri:A1G_05975"/>
<dbReference type="GO" id="GO:0006508">
    <property type="term" value="P:proteolysis"/>
    <property type="evidence" value="ECO:0007669"/>
    <property type="project" value="UniProtKB-KW"/>
</dbReference>
<feature type="region of interest" description="Disordered" evidence="3">
    <location>
        <begin position="329"/>
        <end position="349"/>
    </location>
</feature>
<dbReference type="InterPro" id="IPR038765">
    <property type="entry name" value="Papain-like_cys_pep_sf"/>
</dbReference>
<dbReference type="GeneID" id="79937728"/>
<sequence>MAAPIIFTLLLGDEDRILEKINKQETQNKLPIIRLEVNKASHIPDKERIFSEILQESHKKGKTPIFNIQLNNNNIQPIFKVQDLINLQNLNIKTTITFDQYNSLPQNSALEAYWKQIMKKVDHVFFTNEADQNLSIADGIVPKDKATTITDINLVTSVFNNLVSDRKIDQLLSGTIPDKEKLDKIIKNAKNQGGRVIIETWPLSADEATNLITAKFGITSEDQIYGLKLEINEILKDANNAAENLKKYVSQISRQFQKDLGKTDVNPIDFNFINTKKVMNDRPKDIQVEQTISYEPPKANQPQPQGFFKRIFNYFKDIITSFKEAIFGKKEEPKTHESTTPTTEAKPTITEEPLTTVASSINPPQQQAPANNQKPWEKLGIPQEMYKESLKAEQQLAKPIIEPKQQIPEKKSSLVINTEDQVGVYNTGNIKQPTYLYTEDDIKNILEANIDKNMFSIFHHASLEEPEILKDTLRVTVEDLILDNKPAIIPLNTGHKHWLLLMASKDDKGNINFMYNDPYGEPLESQPKVTEYITEIYPDAKITDLNTKQQANVYDCGVFVCDSAIKLSKGQKILTTEESKDQGINLRQAQANTLLIQQQAITIGHESRKTSSTNNKFHNLINSRKTKDTERSR</sequence>
<dbReference type="Proteomes" id="UP000006832">
    <property type="component" value="Chromosome"/>
</dbReference>
<dbReference type="Gene3D" id="3.40.395.10">
    <property type="entry name" value="Adenoviral Proteinase, Chain A"/>
    <property type="match status" value="1"/>
</dbReference>
<organism evidence="5 6">
    <name type="scientific">Rickettsia rickettsii (strain Sheila Smith)</name>
    <dbReference type="NCBI Taxonomy" id="392021"/>
    <lineage>
        <taxon>Bacteria</taxon>
        <taxon>Pseudomonadati</taxon>
        <taxon>Pseudomonadota</taxon>
        <taxon>Alphaproteobacteria</taxon>
        <taxon>Rickettsiales</taxon>
        <taxon>Rickettsiaceae</taxon>
        <taxon>Rickettsieae</taxon>
        <taxon>Rickettsia</taxon>
        <taxon>spotted fever group</taxon>
    </lineage>
</organism>
<keyword evidence="1" id="KW-0645">Protease</keyword>
<protein>
    <recommendedName>
        <fullName evidence="4">Ubiquitin-like protease family profile domain-containing protein</fullName>
    </recommendedName>
</protein>
<evidence type="ECO:0000259" key="4">
    <source>
        <dbReference type="PROSITE" id="PS50600"/>
    </source>
</evidence>
<name>A0A0H3AXY2_RICRS</name>
<dbReference type="InterPro" id="IPR054022">
    <property type="entry name" value="RickCE_N"/>
</dbReference>
<dbReference type="GO" id="GO:0008234">
    <property type="term" value="F:cysteine-type peptidase activity"/>
    <property type="evidence" value="ECO:0007669"/>
    <property type="project" value="InterPro"/>
</dbReference>
<dbReference type="AlphaFoldDB" id="A0A0H3AXY2"/>
<feature type="domain" description="Ubiquitin-like protease family profile" evidence="4">
    <location>
        <begin position="414"/>
        <end position="567"/>
    </location>
</feature>
<evidence type="ECO:0000256" key="3">
    <source>
        <dbReference type="SAM" id="MobiDB-lite"/>
    </source>
</evidence>
<dbReference type="SUPFAM" id="SSF54001">
    <property type="entry name" value="Cysteine proteinases"/>
    <property type="match status" value="1"/>
</dbReference>
<dbReference type="HOGENOM" id="CLU_436058_0_0_5"/>
<evidence type="ECO:0000256" key="2">
    <source>
        <dbReference type="ARBA" id="ARBA00022801"/>
    </source>
</evidence>
<dbReference type="Pfam" id="PF22189">
    <property type="entry name" value="RickCE_N"/>
    <property type="match status" value="1"/>
</dbReference>
<dbReference type="PROSITE" id="PS50600">
    <property type="entry name" value="ULP_PROTEASE"/>
    <property type="match status" value="1"/>
</dbReference>
<feature type="compositionally biased region" description="Low complexity" evidence="3">
    <location>
        <begin position="339"/>
        <end position="349"/>
    </location>
</feature>
<feature type="compositionally biased region" description="Polar residues" evidence="3">
    <location>
        <begin position="610"/>
        <end position="623"/>
    </location>
</feature>
<gene>
    <name evidence="5" type="ordered locus">A1G_05975</name>
</gene>
<dbReference type="EMBL" id="CP000848">
    <property type="protein sequence ID" value="ABV76659.1"/>
    <property type="molecule type" value="Genomic_DNA"/>
</dbReference>
<accession>A0A0H3AXY2</accession>